<accession>A0ABZ0E9T0</accession>
<keyword evidence="2" id="KW-1185">Reference proteome</keyword>
<dbReference type="RefSeq" id="WP_317015735.1">
    <property type="nucleotide sequence ID" value="NZ_CP136511.1"/>
</dbReference>
<evidence type="ECO:0000313" key="2">
    <source>
        <dbReference type="Proteomes" id="UP001302652"/>
    </source>
</evidence>
<evidence type="ECO:0000313" key="1">
    <source>
        <dbReference type="EMBL" id="WOD13993.1"/>
    </source>
</evidence>
<name>A0ABZ0E9T0_9BURK</name>
<proteinExistence type="predicted"/>
<reference evidence="1 2" key="1">
    <citation type="submission" date="2023-10" db="EMBL/GenBank/DDBJ databases">
        <title>Surface-active antibiotics is a multifunctional adaptation for post-fire microbes.</title>
        <authorList>
            <person name="Liu M.D."/>
            <person name="Du Y."/>
            <person name="Koupaei S.K."/>
            <person name="Kim N.R."/>
            <person name="Zhang W."/>
            <person name="Traxler M.F."/>
        </authorList>
    </citation>
    <scope>NUCLEOTIDE SEQUENCE [LARGE SCALE GENOMIC DNA]</scope>
    <source>
        <strain evidence="1 2">F3</strain>
    </source>
</reference>
<gene>
    <name evidence="1" type="ORF">RW095_00125</name>
</gene>
<dbReference type="Proteomes" id="UP001302652">
    <property type="component" value="Chromosome 3"/>
</dbReference>
<organism evidence="1 2">
    <name type="scientific">Paraburkholderia kirstenboschensis</name>
    <dbReference type="NCBI Taxonomy" id="1245436"/>
    <lineage>
        <taxon>Bacteria</taxon>
        <taxon>Pseudomonadati</taxon>
        <taxon>Pseudomonadota</taxon>
        <taxon>Betaproteobacteria</taxon>
        <taxon>Burkholderiales</taxon>
        <taxon>Burkholderiaceae</taxon>
        <taxon>Paraburkholderia</taxon>
    </lineage>
</organism>
<sequence length="142" mass="15745">MILNQCQEMVRVVSSAFEIKRAYVGSPHALPKPGWGYAVTTALQPGLALPRCSELWTRFEVDRQTVFGGLISPEPPPDAGPHLYLCARLLYRRRCGELLETGSYQRLAYPAMTFSIVEPADEGINYAGAIVLSSQASRCDRR</sequence>
<protein>
    <submittedName>
        <fullName evidence="1">Uncharacterized protein</fullName>
    </submittedName>
</protein>
<dbReference type="EMBL" id="CP136511">
    <property type="protein sequence ID" value="WOD13993.1"/>
    <property type="molecule type" value="Genomic_DNA"/>
</dbReference>